<comment type="cofactor">
    <cofactor evidence="1">
        <name>FAD</name>
        <dbReference type="ChEBI" id="CHEBI:57692"/>
    </cofactor>
</comment>
<dbReference type="OrthoDB" id="7328575at2"/>
<reference evidence="8 9" key="1">
    <citation type="submission" date="2017-07" db="EMBL/GenBank/DDBJ databases">
        <title>Niveispirillum cyanobacteriorum sp. nov., isolated from cyanobacterial aggregates in a eutrophic lake.</title>
        <authorList>
            <person name="Cai H."/>
        </authorList>
    </citation>
    <scope>NUCLEOTIDE SEQUENCE [LARGE SCALE GENOMIC DNA]</scope>
    <source>
        <strain evidence="9">TH1-14</strain>
    </source>
</reference>
<proteinExistence type="inferred from homology"/>
<dbReference type="AlphaFoldDB" id="A0A255Z0V5"/>
<comment type="similarity">
    <text evidence="2">Belongs to the acyl-CoA dehydrogenase family.</text>
</comment>
<evidence type="ECO:0000256" key="4">
    <source>
        <dbReference type="ARBA" id="ARBA00022827"/>
    </source>
</evidence>
<dbReference type="GO" id="GO:0050660">
    <property type="term" value="F:flavin adenine dinucleotide binding"/>
    <property type="evidence" value="ECO:0007669"/>
    <property type="project" value="InterPro"/>
</dbReference>
<dbReference type="SUPFAM" id="SSF47203">
    <property type="entry name" value="Acyl-CoA dehydrogenase C-terminal domain-like"/>
    <property type="match status" value="1"/>
</dbReference>
<dbReference type="EMBL" id="NOXU01000029">
    <property type="protein sequence ID" value="OYQ34300.1"/>
    <property type="molecule type" value="Genomic_DNA"/>
</dbReference>
<evidence type="ECO:0000313" key="8">
    <source>
        <dbReference type="EMBL" id="OYQ34300.1"/>
    </source>
</evidence>
<dbReference type="RefSeq" id="WP_094456707.1">
    <property type="nucleotide sequence ID" value="NZ_NOXU01000029.1"/>
</dbReference>
<keyword evidence="3" id="KW-0285">Flavoprotein</keyword>
<sequence length="373" mass="39109">MSAFTQEDRNMLADSLNRFVEEAYDGERRFAILKSDDGFGRQEWATYAELGWLGIAIDERHGGSGGGLAELAVLMRAAGRGLLMEPLLPTLILAAGAISQGGSAEQKALWLPAIAEGRAILTLAQDDAAQDAAPVTATKAGDDYILSGQRGFVLYGAAADRIIVKADLAGNTALFLVPPTAHGVSLAHARSIDDRPVADLVLDNVRVAAGDCLPGGDARLLESLNQTAALAVCAEAVGAMEIANRLTLDYLKTRTQFGTTIGSFQVPQHRMVDMTLAAQEAAAITWAAIGAASVQAPDADLLTAAAKARSAAAARLIGEQAIQLHGGIGMTEEYVIGHYYRRLMLLETLFGGAGWHLDRLGGWTAAGMAEGSV</sequence>
<dbReference type="Gene3D" id="1.20.140.10">
    <property type="entry name" value="Butyryl-CoA Dehydrogenase, subunit A, domain 3"/>
    <property type="match status" value="1"/>
</dbReference>
<dbReference type="InterPro" id="IPR037069">
    <property type="entry name" value="AcylCoA_DH/ox_N_sf"/>
</dbReference>
<dbReference type="Gene3D" id="2.40.110.10">
    <property type="entry name" value="Butyryl-CoA Dehydrogenase, subunit A, domain 2"/>
    <property type="match status" value="1"/>
</dbReference>
<feature type="domain" description="Acyl-CoA dehydrogenase/oxidase C-terminal" evidence="6">
    <location>
        <begin position="229"/>
        <end position="353"/>
    </location>
</feature>
<dbReference type="GO" id="GO:0003995">
    <property type="term" value="F:acyl-CoA dehydrogenase activity"/>
    <property type="evidence" value="ECO:0007669"/>
    <property type="project" value="TreeGrafter"/>
</dbReference>
<evidence type="ECO:0000259" key="7">
    <source>
        <dbReference type="Pfam" id="PF02771"/>
    </source>
</evidence>
<dbReference type="InterPro" id="IPR009100">
    <property type="entry name" value="AcylCoA_DH/oxidase_NM_dom_sf"/>
</dbReference>
<evidence type="ECO:0000256" key="5">
    <source>
        <dbReference type="ARBA" id="ARBA00023002"/>
    </source>
</evidence>
<dbReference type="Pfam" id="PF02771">
    <property type="entry name" value="Acyl-CoA_dh_N"/>
    <property type="match status" value="1"/>
</dbReference>
<feature type="domain" description="Acyl-CoA dehydrogenase/oxidase N-terminal" evidence="7">
    <location>
        <begin position="7"/>
        <end position="117"/>
    </location>
</feature>
<dbReference type="Gene3D" id="1.10.540.10">
    <property type="entry name" value="Acyl-CoA dehydrogenase/oxidase, N-terminal domain"/>
    <property type="match status" value="1"/>
</dbReference>
<gene>
    <name evidence="8" type="ORF">CHU95_12765</name>
</gene>
<evidence type="ECO:0008006" key="10">
    <source>
        <dbReference type="Google" id="ProtNLM"/>
    </source>
</evidence>
<dbReference type="InterPro" id="IPR013786">
    <property type="entry name" value="AcylCoA_DH/ox_N"/>
</dbReference>
<evidence type="ECO:0000256" key="2">
    <source>
        <dbReference type="ARBA" id="ARBA00009347"/>
    </source>
</evidence>
<dbReference type="Proteomes" id="UP000216998">
    <property type="component" value="Unassembled WGS sequence"/>
</dbReference>
<dbReference type="Pfam" id="PF00441">
    <property type="entry name" value="Acyl-CoA_dh_1"/>
    <property type="match status" value="1"/>
</dbReference>
<keyword evidence="5" id="KW-0560">Oxidoreductase</keyword>
<dbReference type="PANTHER" id="PTHR43884">
    <property type="entry name" value="ACYL-COA DEHYDROGENASE"/>
    <property type="match status" value="1"/>
</dbReference>
<keyword evidence="4" id="KW-0274">FAD</keyword>
<evidence type="ECO:0000256" key="3">
    <source>
        <dbReference type="ARBA" id="ARBA00022630"/>
    </source>
</evidence>
<dbReference type="InterPro" id="IPR036250">
    <property type="entry name" value="AcylCo_DH-like_C"/>
</dbReference>
<organism evidence="8 9">
    <name type="scientific">Niveispirillum lacus</name>
    <dbReference type="NCBI Taxonomy" id="1981099"/>
    <lineage>
        <taxon>Bacteria</taxon>
        <taxon>Pseudomonadati</taxon>
        <taxon>Pseudomonadota</taxon>
        <taxon>Alphaproteobacteria</taxon>
        <taxon>Rhodospirillales</taxon>
        <taxon>Azospirillaceae</taxon>
        <taxon>Niveispirillum</taxon>
    </lineage>
</organism>
<evidence type="ECO:0000313" key="9">
    <source>
        <dbReference type="Proteomes" id="UP000216998"/>
    </source>
</evidence>
<protein>
    <recommendedName>
        <fullName evidence="10">Acyl-CoA dehydrogenase</fullName>
    </recommendedName>
</protein>
<dbReference type="InterPro" id="IPR046373">
    <property type="entry name" value="Acyl-CoA_Oxase/DH_mid-dom_sf"/>
</dbReference>
<keyword evidence="9" id="KW-1185">Reference proteome</keyword>
<dbReference type="PANTHER" id="PTHR43884:SF20">
    <property type="entry name" value="ACYL-COA DEHYDROGENASE FADE28"/>
    <property type="match status" value="1"/>
</dbReference>
<evidence type="ECO:0000259" key="6">
    <source>
        <dbReference type="Pfam" id="PF00441"/>
    </source>
</evidence>
<comment type="caution">
    <text evidence="8">The sequence shown here is derived from an EMBL/GenBank/DDBJ whole genome shotgun (WGS) entry which is preliminary data.</text>
</comment>
<dbReference type="SUPFAM" id="SSF56645">
    <property type="entry name" value="Acyl-CoA dehydrogenase NM domain-like"/>
    <property type="match status" value="1"/>
</dbReference>
<dbReference type="InterPro" id="IPR009075">
    <property type="entry name" value="AcylCo_DH/oxidase_C"/>
</dbReference>
<evidence type="ECO:0000256" key="1">
    <source>
        <dbReference type="ARBA" id="ARBA00001974"/>
    </source>
</evidence>
<name>A0A255Z0V5_9PROT</name>
<dbReference type="CDD" id="cd00567">
    <property type="entry name" value="ACAD"/>
    <property type="match status" value="1"/>
</dbReference>
<accession>A0A255Z0V5</accession>